<sequence>MSQFLNDNADHARLFAMSKNSAKTDGEIKNADSAEAQIRCKLHLYKTLDQN</sequence>
<dbReference type="Proteomes" id="UP000011182">
    <property type="component" value="Unassembled WGS sequence"/>
</dbReference>
<evidence type="ECO:0000313" key="1">
    <source>
        <dbReference type="EMBL" id="ELS63289.1"/>
    </source>
</evidence>
<name>A0A9W5PEW6_9BACI</name>
<organism evidence="1 2">
    <name type="scientific">Bacillus inaquosorum KCTC 13429</name>
    <dbReference type="NCBI Taxonomy" id="1236548"/>
    <lineage>
        <taxon>Bacteria</taxon>
        <taxon>Bacillati</taxon>
        <taxon>Bacillota</taxon>
        <taxon>Bacilli</taxon>
        <taxon>Bacillales</taxon>
        <taxon>Bacillaceae</taxon>
        <taxon>Bacillus</taxon>
    </lineage>
</organism>
<evidence type="ECO:0000313" key="2">
    <source>
        <dbReference type="Proteomes" id="UP000011182"/>
    </source>
</evidence>
<protein>
    <submittedName>
        <fullName evidence="1">Uncharacterized protein</fullName>
    </submittedName>
</protein>
<reference evidence="1 2" key="1">
    <citation type="journal article" date="2014" name="Syst. Appl. Microbiol.">
        <title>Genomic insights into the taxonomic status of the three subspecies of Bacillus subtilis.</title>
        <authorList>
            <person name="Yi H."/>
            <person name="Chun J."/>
            <person name="Cha C.J."/>
        </authorList>
    </citation>
    <scope>NUCLEOTIDE SEQUENCE [LARGE SCALE GENOMIC DNA]</scope>
    <source>
        <strain evidence="1 2">KCTC 13429</strain>
    </source>
</reference>
<gene>
    <name evidence="1" type="ORF">BSI_06800</name>
</gene>
<proteinExistence type="predicted"/>
<dbReference type="AlphaFoldDB" id="A0A9W5PEW6"/>
<comment type="caution">
    <text evidence="1">The sequence shown here is derived from an EMBL/GenBank/DDBJ whole genome shotgun (WGS) entry which is preliminary data.</text>
</comment>
<keyword evidence="2" id="KW-1185">Reference proteome</keyword>
<accession>A0A9W5PEW6</accession>
<dbReference type="EMBL" id="AMXN01000001">
    <property type="protein sequence ID" value="ELS63289.1"/>
    <property type="molecule type" value="Genomic_DNA"/>
</dbReference>